<accession>A0A090FFT0</accession>
<reference evidence="2 3" key="1">
    <citation type="submission" date="2014-08" db="EMBL/GenBank/DDBJ databases">
        <authorList>
            <person name="Moulin Lionel"/>
        </authorList>
    </citation>
    <scope>NUCLEOTIDE SEQUENCE [LARGE SCALE GENOMIC DNA]</scope>
</reference>
<feature type="region of interest" description="Disordered" evidence="1">
    <location>
        <begin position="1"/>
        <end position="23"/>
    </location>
</feature>
<evidence type="ECO:0000313" key="2">
    <source>
        <dbReference type="EMBL" id="CDX42825.1"/>
    </source>
</evidence>
<name>A0A090FFT0_MESPL</name>
<evidence type="ECO:0000313" key="3">
    <source>
        <dbReference type="Proteomes" id="UP000046373"/>
    </source>
</evidence>
<dbReference type="AlphaFoldDB" id="A0A090FFT0"/>
<dbReference type="Proteomes" id="UP000046373">
    <property type="component" value="Unassembled WGS sequence"/>
</dbReference>
<evidence type="ECO:0000256" key="1">
    <source>
        <dbReference type="SAM" id="MobiDB-lite"/>
    </source>
</evidence>
<organism evidence="2 3">
    <name type="scientific">Mesorhizobium plurifarium</name>
    <dbReference type="NCBI Taxonomy" id="69974"/>
    <lineage>
        <taxon>Bacteria</taxon>
        <taxon>Pseudomonadati</taxon>
        <taxon>Pseudomonadota</taxon>
        <taxon>Alphaproteobacteria</taxon>
        <taxon>Hyphomicrobiales</taxon>
        <taxon>Phyllobacteriaceae</taxon>
        <taxon>Mesorhizobium</taxon>
    </lineage>
</organism>
<sequence length="67" mass="7519">MNLVAARAHDLPTVPESDVDNDKEQERTILGNGIAKRRAQPRFQSDAWAIIDAFHSSDHYHHALPTS</sequence>
<dbReference type="EMBL" id="CCNB01000043">
    <property type="protein sequence ID" value="CDX42825.1"/>
    <property type="molecule type" value="Genomic_DNA"/>
</dbReference>
<gene>
    <name evidence="2" type="ORF">MPLDJ20_60008</name>
</gene>
<protein>
    <submittedName>
        <fullName evidence="2">Uncharacterized protein</fullName>
    </submittedName>
</protein>
<proteinExistence type="predicted"/>